<evidence type="ECO:0000313" key="2">
    <source>
        <dbReference type="EMBL" id="CAJ1066845.1"/>
    </source>
</evidence>
<organism evidence="2 3">
    <name type="scientific">Xyrichtys novacula</name>
    <name type="common">Pearly razorfish</name>
    <name type="synonym">Hemipteronotus novacula</name>
    <dbReference type="NCBI Taxonomy" id="13765"/>
    <lineage>
        <taxon>Eukaryota</taxon>
        <taxon>Metazoa</taxon>
        <taxon>Chordata</taxon>
        <taxon>Craniata</taxon>
        <taxon>Vertebrata</taxon>
        <taxon>Euteleostomi</taxon>
        <taxon>Actinopterygii</taxon>
        <taxon>Neopterygii</taxon>
        <taxon>Teleostei</taxon>
        <taxon>Neoteleostei</taxon>
        <taxon>Acanthomorphata</taxon>
        <taxon>Eupercaria</taxon>
        <taxon>Labriformes</taxon>
        <taxon>Labridae</taxon>
        <taxon>Xyrichtys</taxon>
    </lineage>
</organism>
<proteinExistence type="predicted"/>
<dbReference type="EMBL" id="OY660874">
    <property type="protein sequence ID" value="CAJ1066845.1"/>
    <property type="molecule type" value="Genomic_DNA"/>
</dbReference>
<sequence>MNHGLHQEERVDVRPEQGVNAEPEQNSENNMEEEPEVYREAEQDMDQPQLNDDHQKVIGMHYYVFVMGTGTFGERPVSLLHDRVRGWFTVKIR</sequence>
<gene>
    <name evidence="2" type="ORF">XNOV1_A003064</name>
</gene>
<evidence type="ECO:0000313" key="3">
    <source>
        <dbReference type="Proteomes" id="UP001178508"/>
    </source>
</evidence>
<protein>
    <submittedName>
        <fullName evidence="2">Uncharacterized protein</fullName>
    </submittedName>
</protein>
<dbReference type="AlphaFoldDB" id="A0AAV1FZZ8"/>
<reference evidence="2" key="1">
    <citation type="submission" date="2023-08" db="EMBL/GenBank/DDBJ databases">
        <authorList>
            <person name="Alioto T."/>
            <person name="Alioto T."/>
            <person name="Gomez Garrido J."/>
        </authorList>
    </citation>
    <scope>NUCLEOTIDE SEQUENCE</scope>
</reference>
<keyword evidence="3" id="KW-1185">Reference proteome</keyword>
<dbReference type="Proteomes" id="UP001178508">
    <property type="component" value="Chromosome 11"/>
</dbReference>
<feature type="compositionally biased region" description="Basic and acidic residues" evidence="1">
    <location>
        <begin position="1"/>
        <end position="15"/>
    </location>
</feature>
<evidence type="ECO:0000256" key="1">
    <source>
        <dbReference type="SAM" id="MobiDB-lite"/>
    </source>
</evidence>
<accession>A0AAV1FZZ8</accession>
<feature type="region of interest" description="Disordered" evidence="1">
    <location>
        <begin position="1"/>
        <end position="48"/>
    </location>
</feature>
<name>A0AAV1FZZ8_XYRNO</name>